<dbReference type="AlphaFoldDB" id="A6I6N7"/>
<dbReference type="SUPFAM" id="SSF103506">
    <property type="entry name" value="Mitochondrial carrier"/>
    <property type="match status" value="1"/>
</dbReference>
<dbReference type="Pfam" id="PF00153">
    <property type="entry name" value="Mito_carr"/>
    <property type="match status" value="1"/>
</dbReference>
<name>A6I6N7_RAT</name>
<dbReference type="EMBL" id="CH473956">
    <property type="protein sequence ID" value="EDM18346.1"/>
    <property type="molecule type" value="Genomic_DNA"/>
</dbReference>
<evidence type="ECO:0000256" key="1">
    <source>
        <dbReference type="ARBA" id="ARBA00004141"/>
    </source>
</evidence>
<keyword evidence="3" id="KW-0812">Transmembrane</keyword>
<evidence type="ECO:0000313" key="7">
    <source>
        <dbReference type="RGD" id="3933"/>
    </source>
</evidence>
<dbReference type="GO" id="GO:0016020">
    <property type="term" value="C:membrane"/>
    <property type="evidence" value="ECO:0007669"/>
    <property type="project" value="UniProtKB-SubCell"/>
</dbReference>
<evidence type="ECO:0000256" key="3">
    <source>
        <dbReference type="ARBA" id="ARBA00022692"/>
    </source>
</evidence>
<accession>A6I6N7</accession>
<protein>
    <submittedName>
        <fullName evidence="5">Uncoupling protein 3 (Mitochondrial, proton carrier), isoform CRA_c</fullName>
    </submittedName>
</protein>
<keyword evidence="4" id="KW-0472">Membrane</keyword>
<reference evidence="5 6" key="1">
    <citation type="submission" date="2005-09" db="EMBL/GenBank/DDBJ databases">
        <authorList>
            <person name="Mural R.J."/>
            <person name="Li P.W."/>
            <person name="Adams M.D."/>
            <person name="Amanatides P.G."/>
            <person name="Baden-Tillson H."/>
            <person name="Barnstead M."/>
            <person name="Chin S.H."/>
            <person name="Dew I."/>
            <person name="Evans C.A."/>
            <person name="Ferriera S."/>
            <person name="Flanigan M."/>
            <person name="Fosler C."/>
            <person name="Glodek A."/>
            <person name="Gu Z."/>
            <person name="Holt R.A."/>
            <person name="Jennings D."/>
            <person name="Kraft C.L."/>
            <person name="Lu F."/>
            <person name="Nguyen T."/>
            <person name="Nusskern D.R."/>
            <person name="Pfannkoch C.M."/>
            <person name="Sitter C."/>
            <person name="Sutton G.G."/>
            <person name="Venter J.C."/>
            <person name="Wang Z."/>
            <person name="Woodage T."/>
            <person name="Zheng X.H."/>
            <person name="Zhong F."/>
        </authorList>
    </citation>
    <scope>NUCLEOTIDE SEQUENCE [LARGE SCALE GENOMIC DNA]</scope>
    <source>
        <strain>BN</strain>
        <strain evidence="6">Sprague-Dawley</strain>
    </source>
</reference>
<dbReference type="Proteomes" id="UP000234681">
    <property type="component" value="Chromosome 1"/>
</dbReference>
<dbReference type="InterPro" id="IPR018108">
    <property type="entry name" value="MCP_transmembrane"/>
</dbReference>
<dbReference type="Gene3D" id="1.50.40.10">
    <property type="entry name" value="Mitochondrial carrier domain"/>
    <property type="match status" value="1"/>
</dbReference>
<comment type="subcellular location">
    <subcellularLocation>
        <location evidence="1">Membrane</location>
        <topology evidence="1">Multi-pass membrane protein</topology>
    </subcellularLocation>
</comment>
<proteinExistence type="inferred from homology"/>
<evidence type="ECO:0000313" key="6">
    <source>
        <dbReference type="Proteomes" id="UP000234681"/>
    </source>
</evidence>
<evidence type="ECO:0000313" key="5">
    <source>
        <dbReference type="EMBL" id="EDM18346.1"/>
    </source>
</evidence>
<evidence type="ECO:0000256" key="4">
    <source>
        <dbReference type="ARBA" id="ARBA00023136"/>
    </source>
</evidence>
<organism evidence="5 6">
    <name type="scientific">Rattus norvegicus</name>
    <name type="common">Rat</name>
    <dbReference type="NCBI Taxonomy" id="10116"/>
    <lineage>
        <taxon>Eukaryota</taxon>
        <taxon>Metazoa</taxon>
        <taxon>Chordata</taxon>
        <taxon>Craniata</taxon>
        <taxon>Vertebrata</taxon>
        <taxon>Euteleostomi</taxon>
        <taxon>Mammalia</taxon>
        <taxon>Eutheria</taxon>
        <taxon>Euarchontoglires</taxon>
        <taxon>Glires</taxon>
        <taxon>Rodentia</taxon>
        <taxon>Myomorpha</taxon>
        <taxon>Muroidea</taxon>
        <taxon>Muridae</taxon>
        <taxon>Murinae</taxon>
        <taxon>Rattus</taxon>
    </lineage>
</organism>
<dbReference type="InterPro" id="IPR023395">
    <property type="entry name" value="MCP_dom_sf"/>
</dbReference>
<sequence length="76" mass="8295">MVGLQPSEVPPTTVVKFLGAGTAACFADLLTFPLDTAKVRLQVGAFGQWLRFIHKEEGAASTQHQSMCQHIFFTQS</sequence>
<dbReference type="RGD" id="3933">
    <property type="gene designation" value="Ucp3"/>
</dbReference>
<evidence type="ECO:0000256" key="2">
    <source>
        <dbReference type="ARBA" id="ARBA00006375"/>
    </source>
</evidence>
<gene>
    <name evidence="5 7" type="primary">Ucp3</name>
    <name evidence="5" type="ORF">rCG_39491</name>
</gene>
<comment type="similarity">
    <text evidence="2">Belongs to the mitochondrial carrier (TC 2.A.29) family.</text>
</comment>